<dbReference type="Proteomes" id="UP001156218">
    <property type="component" value="Chromosome"/>
</dbReference>
<keyword evidence="1" id="KW-0732">Signal</keyword>
<evidence type="ECO:0000313" key="2">
    <source>
        <dbReference type="EMBL" id="KAB4309889.1"/>
    </source>
</evidence>
<dbReference type="KEGG" id="btho:Btheta7330_01088"/>
<dbReference type="EMBL" id="CP083685">
    <property type="protein sequence ID" value="UYU90653.1"/>
    <property type="molecule type" value="Genomic_DNA"/>
</dbReference>
<dbReference type="EMBL" id="WCSB01000020">
    <property type="protein sequence ID" value="KAB4449613.1"/>
    <property type="molecule type" value="Genomic_DNA"/>
</dbReference>
<dbReference type="Proteomes" id="UP000460317">
    <property type="component" value="Unassembled WGS sequence"/>
</dbReference>
<evidence type="ECO:0000313" key="3">
    <source>
        <dbReference type="EMBL" id="KAB4449613.1"/>
    </source>
</evidence>
<evidence type="ECO:0000313" key="4">
    <source>
        <dbReference type="EMBL" id="UYU67569.1"/>
    </source>
</evidence>
<evidence type="ECO:0000313" key="5">
    <source>
        <dbReference type="EMBL" id="UYU90653.1"/>
    </source>
</evidence>
<reference evidence="4 8" key="2">
    <citation type="submission" date="2021-06" db="EMBL/GenBank/DDBJ databases">
        <title>Interrogation of the integrated mobile genetic elements in gut-associated Bacteroides with a consensus prediction approach.</title>
        <authorList>
            <person name="Campbell D.E."/>
            <person name="Leigh J.R."/>
            <person name="Kim T."/>
            <person name="England W."/>
            <person name="Whitaker R.J."/>
            <person name="Degnan P.H."/>
        </authorList>
    </citation>
    <scope>NUCLEOTIDE SEQUENCE</scope>
    <source>
        <strain evidence="5">VPI-3443</strain>
        <strain evidence="4 8">WAL8669</strain>
    </source>
</reference>
<evidence type="ECO:0000313" key="7">
    <source>
        <dbReference type="Proteomes" id="UP000460317"/>
    </source>
</evidence>
<protein>
    <recommendedName>
        <fullName evidence="9">OmpA/MotB domain protein</fullName>
    </recommendedName>
</protein>
<dbReference type="Proteomes" id="UP000440614">
    <property type="component" value="Unassembled WGS sequence"/>
</dbReference>
<gene>
    <name evidence="3" type="ORF">GAN93_18515</name>
    <name evidence="2" type="ORF">GAO51_16525</name>
    <name evidence="4" type="ORF">KQP68_04620</name>
    <name evidence="5" type="ORF">KQP74_22470</name>
</gene>
<dbReference type="InterPro" id="IPR031585">
    <property type="entry name" value="OmpA_OmpF-like"/>
</dbReference>
<evidence type="ECO:0000256" key="1">
    <source>
        <dbReference type="SAM" id="SignalP"/>
    </source>
</evidence>
<dbReference type="EMBL" id="CP083680">
    <property type="protein sequence ID" value="UYU67569.1"/>
    <property type="molecule type" value="Genomic_DNA"/>
</dbReference>
<feature type="signal peptide" evidence="1">
    <location>
        <begin position="1"/>
        <end position="21"/>
    </location>
</feature>
<dbReference type="Proteomes" id="UP001162960">
    <property type="component" value="Chromosome"/>
</dbReference>
<dbReference type="Gene3D" id="2.40.160.20">
    <property type="match status" value="1"/>
</dbReference>
<dbReference type="Pfam" id="PF16961">
    <property type="entry name" value="OmpA_like"/>
    <property type="match status" value="1"/>
</dbReference>
<accession>A0A0P0F2E7</accession>
<evidence type="ECO:0000313" key="8">
    <source>
        <dbReference type="Proteomes" id="UP001156218"/>
    </source>
</evidence>
<evidence type="ECO:0000313" key="6">
    <source>
        <dbReference type="Proteomes" id="UP000440614"/>
    </source>
</evidence>
<proteinExistence type="predicted"/>
<dbReference type="EMBL" id="WCSY01000016">
    <property type="protein sequence ID" value="KAB4309889.1"/>
    <property type="molecule type" value="Genomic_DNA"/>
</dbReference>
<evidence type="ECO:0008006" key="9">
    <source>
        <dbReference type="Google" id="ProtNLM"/>
    </source>
</evidence>
<sequence length="288" mass="32148">MIKKLCTLLLLTCITAAPSLAQRYSSSDDASFAPKKGQWQVSVLLGSGKFFNENTSYLLPKFTNTEGVVGLPNGGTDNSGDLNRYLNIGSLNNNSLVNIAGIEGKYFLSENWDINFQFSMNISLTPKKDYVEGDNSVPDMIIPAQSYINAQMTNNWYTSVGSNYYFKTRNERIHPYVGGALGFQMARIETTEPYTGDTYKDSDDSEELPSQVYTAGSKAGQMYGMKVAAVAGIEYSIAKGFIFGFEMHPLAYRYDLIQICPKGFDRYNVSHHNIKIFEMPVVKLGFRF</sequence>
<dbReference type="RefSeq" id="WP_048693721.1">
    <property type="nucleotide sequence ID" value="NZ_BQNN01000001.1"/>
</dbReference>
<organism evidence="2 6">
    <name type="scientific">Bacteroides thetaiotaomicron</name>
    <dbReference type="NCBI Taxonomy" id="818"/>
    <lineage>
        <taxon>Bacteria</taxon>
        <taxon>Pseudomonadati</taxon>
        <taxon>Bacteroidota</taxon>
        <taxon>Bacteroidia</taxon>
        <taxon>Bacteroidales</taxon>
        <taxon>Bacteroidaceae</taxon>
        <taxon>Bacteroides</taxon>
    </lineage>
</organism>
<reference evidence="6 7" key="1">
    <citation type="journal article" date="2019" name="Nat. Med.">
        <title>A library of human gut bacterial isolates paired with longitudinal multiomics data enables mechanistic microbiome research.</title>
        <authorList>
            <person name="Poyet M."/>
            <person name="Groussin M."/>
            <person name="Gibbons S.M."/>
            <person name="Avila-Pacheco J."/>
            <person name="Jiang X."/>
            <person name="Kearney S.M."/>
            <person name="Perrotta A.R."/>
            <person name="Berdy B."/>
            <person name="Zhao S."/>
            <person name="Lieberman T.D."/>
            <person name="Swanson P.K."/>
            <person name="Smith M."/>
            <person name="Roesemann S."/>
            <person name="Alexander J.E."/>
            <person name="Rich S.A."/>
            <person name="Livny J."/>
            <person name="Vlamakis H."/>
            <person name="Clish C."/>
            <person name="Bullock K."/>
            <person name="Deik A."/>
            <person name="Scott J."/>
            <person name="Pierce K.A."/>
            <person name="Xavier R.J."/>
            <person name="Alm E.J."/>
        </authorList>
    </citation>
    <scope>NUCLEOTIDE SEQUENCE [LARGE SCALE GENOMIC DNA]</scope>
    <source>
        <strain evidence="3 7">BIOML-A165</strain>
        <strain evidence="2 6">BIOML-A188</strain>
    </source>
</reference>
<name>A0A0P0F2E7_BACT4</name>
<dbReference type="AlphaFoldDB" id="A0A0P0F2E7"/>
<feature type="chain" id="PRO_5014519454" description="OmpA/MotB domain protein" evidence="1">
    <location>
        <begin position="22"/>
        <end position="288"/>
    </location>
</feature>